<gene>
    <name evidence="1" type="ORF">RchiOBHm_Chr5g0047481</name>
</gene>
<keyword evidence="2" id="KW-1185">Reference proteome</keyword>
<dbReference type="AlphaFoldDB" id="A0A2P6QEE3"/>
<name>A0A2P6QEE3_ROSCH</name>
<evidence type="ECO:0000313" key="2">
    <source>
        <dbReference type="Proteomes" id="UP000238479"/>
    </source>
</evidence>
<dbReference type="Gramene" id="PRQ32539">
    <property type="protein sequence ID" value="PRQ32539"/>
    <property type="gene ID" value="RchiOBHm_Chr5g0047481"/>
</dbReference>
<organism evidence="1 2">
    <name type="scientific">Rosa chinensis</name>
    <name type="common">China rose</name>
    <dbReference type="NCBI Taxonomy" id="74649"/>
    <lineage>
        <taxon>Eukaryota</taxon>
        <taxon>Viridiplantae</taxon>
        <taxon>Streptophyta</taxon>
        <taxon>Embryophyta</taxon>
        <taxon>Tracheophyta</taxon>
        <taxon>Spermatophyta</taxon>
        <taxon>Magnoliopsida</taxon>
        <taxon>eudicotyledons</taxon>
        <taxon>Gunneridae</taxon>
        <taxon>Pentapetalae</taxon>
        <taxon>rosids</taxon>
        <taxon>fabids</taxon>
        <taxon>Rosales</taxon>
        <taxon>Rosaceae</taxon>
        <taxon>Rosoideae</taxon>
        <taxon>Rosoideae incertae sedis</taxon>
        <taxon>Rosa</taxon>
    </lineage>
</organism>
<protein>
    <submittedName>
        <fullName evidence="1">Uncharacterized protein</fullName>
    </submittedName>
</protein>
<evidence type="ECO:0000313" key="1">
    <source>
        <dbReference type="EMBL" id="PRQ32539.1"/>
    </source>
</evidence>
<proteinExistence type="predicted"/>
<accession>A0A2P6QEE3</accession>
<comment type="caution">
    <text evidence="1">The sequence shown here is derived from an EMBL/GenBank/DDBJ whole genome shotgun (WGS) entry which is preliminary data.</text>
</comment>
<dbReference type="Proteomes" id="UP000238479">
    <property type="component" value="Chromosome 5"/>
</dbReference>
<sequence length="99" mass="11515">MFFALYVDFSYKEEVWNPKKGISAEKSCPKMFAFREGNDGLPTCKVHSFYQIVMAELEKLGQKYRVALRYFPMFSTNSFHDQKGSKLEVCMQICTAIPH</sequence>
<reference evidence="1 2" key="1">
    <citation type="journal article" date="2018" name="Nat. Genet.">
        <title>The Rosa genome provides new insights in the design of modern roses.</title>
        <authorList>
            <person name="Bendahmane M."/>
        </authorList>
    </citation>
    <scope>NUCLEOTIDE SEQUENCE [LARGE SCALE GENOMIC DNA]</scope>
    <source>
        <strain evidence="2">cv. Old Blush</strain>
    </source>
</reference>
<dbReference type="EMBL" id="PDCK01000043">
    <property type="protein sequence ID" value="PRQ32539.1"/>
    <property type="molecule type" value="Genomic_DNA"/>
</dbReference>